<dbReference type="SUPFAM" id="SSF49452">
    <property type="entry name" value="Starch-binding domain-like"/>
    <property type="match status" value="1"/>
</dbReference>
<feature type="signal peptide" evidence="1">
    <location>
        <begin position="1"/>
        <end position="18"/>
    </location>
</feature>
<reference evidence="2" key="2">
    <citation type="journal article" date="2021" name="Microbiome">
        <title>Successional dynamics and alternative stable states in a saline activated sludge microbial community over 9 years.</title>
        <authorList>
            <person name="Wang Y."/>
            <person name="Ye J."/>
            <person name="Ju F."/>
            <person name="Liu L."/>
            <person name="Boyd J.A."/>
            <person name="Deng Y."/>
            <person name="Parks D.H."/>
            <person name="Jiang X."/>
            <person name="Yin X."/>
            <person name="Woodcroft B.J."/>
            <person name="Tyson G.W."/>
            <person name="Hugenholtz P."/>
            <person name="Polz M.F."/>
            <person name="Zhang T."/>
        </authorList>
    </citation>
    <scope>NUCLEOTIDE SEQUENCE</scope>
    <source>
        <strain evidence="2">HKST-UBA02</strain>
    </source>
</reference>
<keyword evidence="1" id="KW-0732">Signal</keyword>
<dbReference type="GO" id="GO:0004180">
    <property type="term" value="F:carboxypeptidase activity"/>
    <property type="evidence" value="ECO:0007669"/>
    <property type="project" value="UniProtKB-KW"/>
</dbReference>
<dbReference type="EMBL" id="JAGQHS010000121">
    <property type="protein sequence ID" value="MCA9757807.1"/>
    <property type="molecule type" value="Genomic_DNA"/>
</dbReference>
<accession>A0A956SEL3</accession>
<dbReference type="Pfam" id="PF13715">
    <property type="entry name" value="CarbopepD_reg_2"/>
    <property type="match status" value="1"/>
</dbReference>
<feature type="chain" id="PRO_5036980672" evidence="1">
    <location>
        <begin position="19"/>
        <end position="276"/>
    </location>
</feature>
<dbReference type="Gene3D" id="2.60.40.1120">
    <property type="entry name" value="Carboxypeptidase-like, regulatory domain"/>
    <property type="match status" value="1"/>
</dbReference>
<proteinExistence type="predicted"/>
<evidence type="ECO:0000256" key="1">
    <source>
        <dbReference type="SAM" id="SignalP"/>
    </source>
</evidence>
<reference evidence="2" key="1">
    <citation type="submission" date="2020-04" db="EMBL/GenBank/DDBJ databases">
        <authorList>
            <person name="Zhang T."/>
        </authorList>
    </citation>
    <scope>NUCLEOTIDE SEQUENCE</scope>
    <source>
        <strain evidence="2">HKST-UBA02</strain>
    </source>
</reference>
<dbReference type="AlphaFoldDB" id="A0A956SEL3"/>
<dbReference type="InterPro" id="IPR013784">
    <property type="entry name" value="Carb-bd-like_fold"/>
</dbReference>
<dbReference type="Proteomes" id="UP000739538">
    <property type="component" value="Unassembled WGS sequence"/>
</dbReference>
<organism evidence="2 3">
    <name type="scientific">Eiseniibacteriota bacterium</name>
    <dbReference type="NCBI Taxonomy" id="2212470"/>
    <lineage>
        <taxon>Bacteria</taxon>
        <taxon>Candidatus Eiseniibacteriota</taxon>
    </lineage>
</organism>
<dbReference type="GO" id="GO:0030246">
    <property type="term" value="F:carbohydrate binding"/>
    <property type="evidence" value="ECO:0007669"/>
    <property type="project" value="InterPro"/>
</dbReference>
<name>A0A956SEL3_UNCEI</name>
<comment type="caution">
    <text evidence="2">The sequence shown here is derived from an EMBL/GenBank/DDBJ whole genome shotgun (WGS) entry which is preliminary data.</text>
</comment>
<sequence length="276" mass="29599">MIGLSMAASLMLGLSLVADPTGSLRLTVTFEETGEAIPWANISSDHQFIGGVTDSVGTLVLGDLEAGIYRIRVSAMEYRPKSFELDLAPGESAYKDIALQHPGLGRELAATVSVGVDVFARDRDFDLRIVPAFEQLEIGSRPSFLVSLTYFGEDSVVVGALDGPDDMLAKCPRRSLAIHGRSGQVRSVVIDVVPSAPQPPEFVVLHAGETCSARSRGCALSEPGRYMATYSYQATCTDVRDWLDFGAQEIDPAARRALGRVAMVTLADSVEFVVAE</sequence>
<keyword evidence="2" id="KW-0645">Protease</keyword>
<evidence type="ECO:0000313" key="2">
    <source>
        <dbReference type="EMBL" id="MCA9757807.1"/>
    </source>
</evidence>
<keyword evidence="2" id="KW-0121">Carboxypeptidase</keyword>
<keyword evidence="2" id="KW-0378">Hydrolase</keyword>
<evidence type="ECO:0000313" key="3">
    <source>
        <dbReference type="Proteomes" id="UP000739538"/>
    </source>
</evidence>
<gene>
    <name evidence="2" type="ORF">KDA27_18595</name>
</gene>
<protein>
    <submittedName>
        <fullName evidence="2">Carboxypeptidase-like regulatory domain-containing protein</fullName>
    </submittedName>
</protein>